<evidence type="ECO:0000256" key="6">
    <source>
        <dbReference type="SAM" id="MobiDB-lite"/>
    </source>
</evidence>
<dbReference type="OrthoDB" id="410307at2759"/>
<feature type="compositionally biased region" description="Basic and acidic residues" evidence="6">
    <location>
        <begin position="132"/>
        <end position="142"/>
    </location>
</feature>
<feature type="zinc finger region" description="C3H1-type" evidence="5">
    <location>
        <begin position="399"/>
        <end position="427"/>
    </location>
</feature>
<feature type="domain" description="C3H1-type" evidence="7">
    <location>
        <begin position="399"/>
        <end position="427"/>
    </location>
</feature>
<dbReference type="EMBL" id="JWZX01001566">
    <property type="protein sequence ID" value="KOO33247.1"/>
    <property type="molecule type" value="Genomic_DNA"/>
</dbReference>
<protein>
    <submittedName>
        <fullName evidence="8">Cth1p</fullName>
    </submittedName>
</protein>
<dbReference type="AlphaFoldDB" id="A0A0M0K3Q4"/>
<keyword evidence="9" id="KW-1185">Reference proteome</keyword>
<feature type="region of interest" description="Disordered" evidence="6">
    <location>
        <begin position="92"/>
        <end position="160"/>
    </location>
</feature>
<gene>
    <name evidence="8" type="ORF">Ctob_010266</name>
</gene>
<feature type="domain" description="C3H1-type" evidence="7">
    <location>
        <begin position="463"/>
        <end position="490"/>
    </location>
</feature>
<dbReference type="InterPro" id="IPR045877">
    <property type="entry name" value="ZFP36-like"/>
</dbReference>
<evidence type="ECO:0000256" key="4">
    <source>
        <dbReference type="ARBA" id="ARBA00022833"/>
    </source>
</evidence>
<feature type="domain" description="C3H1-type" evidence="7">
    <location>
        <begin position="510"/>
        <end position="538"/>
    </location>
</feature>
<keyword evidence="4 5" id="KW-0862">Zinc</keyword>
<dbReference type="PROSITE" id="PS50103">
    <property type="entry name" value="ZF_C3H1"/>
    <property type="match status" value="3"/>
</dbReference>
<dbReference type="GO" id="GO:0008270">
    <property type="term" value="F:zinc ion binding"/>
    <property type="evidence" value="ECO:0007669"/>
    <property type="project" value="UniProtKB-KW"/>
</dbReference>
<dbReference type="PANTHER" id="PTHR12547">
    <property type="entry name" value="CCCH ZINC FINGER/TIS11-RELATED"/>
    <property type="match status" value="1"/>
</dbReference>
<dbReference type="GO" id="GO:0010468">
    <property type="term" value="P:regulation of gene expression"/>
    <property type="evidence" value="ECO:0007669"/>
    <property type="project" value="UniProtKB-ARBA"/>
</dbReference>
<comment type="caution">
    <text evidence="8">The sequence shown here is derived from an EMBL/GenBank/DDBJ whole genome shotgun (WGS) entry which is preliminary data.</text>
</comment>
<dbReference type="PANTHER" id="PTHR12547:SF18">
    <property type="entry name" value="PROTEIN TIS11"/>
    <property type="match status" value="1"/>
</dbReference>
<feature type="zinc finger region" description="C3H1-type" evidence="5">
    <location>
        <begin position="510"/>
        <end position="538"/>
    </location>
</feature>
<evidence type="ECO:0000256" key="2">
    <source>
        <dbReference type="ARBA" id="ARBA00022737"/>
    </source>
</evidence>
<keyword evidence="2" id="KW-0677">Repeat</keyword>
<evidence type="ECO:0000256" key="5">
    <source>
        <dbReference type="PROSITE-ProRule" id="PRU00723"/>
    </source>
</evidence>
<dbReference type="Gene3D" id="4.10.1000.10">
    <property type="entry name" value="Zinc finger, CCCH-type"/>
    <property type="match status" value="2"/>
</dbReference>
<evidence type="ECO:0000313" key="8">
    <source>
        <dbReference type="EMBL" id="KOO33247.1"/>
    </source>
</evidence>
<dbReference type="Proteomes" id="UP000037460">
    <property type="component" value="Unassembled WGS sequence"/>
</dbReference>
<dbReference type="GO" id="GO:0051252">
    <property type="term" value="P:regulation of RNA metabolic process"/>
    <property type="evidence" value="ECO:0007669"/>
    <property type="project" value="UniProtKB-ARBA"/>
</dbReference>
<proteinExistence type="predicted"/>
<keyword evidence="3 5" id="KW-0863">Zinc-finger</keyword>
<dbReference type="FunFam" id="4.10.1000.10:FF:000003">
    <property type="entry name" value="Zinc finger CCCH domain-containing protein"/>
    <property type="match status" value="1"/>
</dbReference>
<feature type="compositionally biased region" description="Basic and acidic residues" evidence="6">
    <location>
        <begin position="92"/>
        <end position="103"/>
    </location>
</feature>
<name>A0A0M0K3Q4_9EUKA</name>
<dbReference type="InterPro" id="IPR036855">
    <property type="entry name" value="Znf_CCCH_sf"/>
</dbReference>
<accession>A0A0M0K3Q4</accession>
<evidence type="ECO:0000259" key="7">
    <source>
        <dbReference type="PROSITE" id="PS50103"/>
    </source>
</evidence>
<evidence type="ECO:0000256" key="1">
    <source>
        <dbReference type="ARBA" id="ARBA00022723"/>
    </source>
</evidence>
<evidence type="ECO:0000313" key="9">
    <source>
        <dbReference type="Proteomes" id="UP000037460"/>
    </source>
</evidence>
<keyword evidence="1 5" id="KW-0479">Metal-binding</keyword>
<dbReference type="Pfam" id="PF00642">
    <property type="entry name" value="zf-CCCH"/>
    <property type="match status" value="3"/>
</dbReference>
<dbReference type="GO" id="GO:0003729">
    <property type="term" value="F:mRNA binding"/>
    <property type="evidence" value="ECO:0007669"/>
    <property type="project" value="InterPro"/>
</dbReference>
<organism evidence="8 9">
    <name type="scientific">Chrysochromulina tobinii</name>
    <dbReference type="NCBI Taxonomy" id="1460289"/>
    <lineage>
        <taxon>Eukaryota</taxon>
        <taxon>Haptista</taxon>
        <taxon>Haptophyta</taxon>
        <taxon>Prymnesiophyceae</taxon>
        <taxon>Prymnesiales</taxon>
        <taxon>Chrysochromulinaceae</taxon>
        <taxon>Chrysochromulina</taxon>
    </lineage>
</organism>
<feature type="zinc finger region" description="C3H1-type" evidence="5">
    <location>
        <begin position="463"/>
        <end position="490"/>
    </location>
</feature>
<evidence type="ECO:0000256" key="3">
    <source>
        <dbReference type="ARBA" id="ARBA00022771"/>
    </source>
</evidence>
<dbReference type="SMART" id="SM00356">
    <property type="entry name" value="ZnF_C3H1"/>
    <property type="match status" value="3"/>
</dbReference>
<dbReference type="InterPro" id="IPR000571">
    <property type="entry name" value="Znf_CCCH"/>
</dbReference>
<dbReference type="SUPFAM" id="SSF90229">
    <property type="entry name" value="CCCH zinc finger"/>
    <property type="match status" value="3"/>
</dbReference>
<sequence length="540" mass="57778">MHLYLSHAPTGQPLLRAQSHCLLIGANNLLADLGQAEQVERAAARAPGRAGAALAASAALEAALEAAASPALVVQGIQEIVDLLRASQLAETRAHDSAHDSAHGGDGGTGDSEGKRARGHGNGGNSSTGAHDVVDGDARKGAGGEGGNLAEGPAGAHDSGSSDAHGVFVCKLLHVVGTQPWVAQANERIDAVNALLQAHLRGATLLRPSIPAERKYYDASGIHLSLIGYKRLVGQLTSLVPTLNASAKAEARKAQQVADEEAAAAMAAAQAALEAAETARKVVLQSKLHFSRAKAETAQAIRADADIATEEARIAAIEYKYWSEGVAAARTRAAAERVDEETGELVTRIRVGCRLYVGPISQKGPTKLRLRVEPETGHVIAEIQLWYRERNEEELDRSGTKRALCRFFERFGNCSRGGSCPYAHGWVELTDEAKLELAAEREKQSVIPVGRMPMRRDDLYGHYKTRLCETWTATGQCALGSTCSFAHGDEELQRQKRGLSEREIFKIEQANRSKVCRSWQMTGECPNGTACLFRHTGDCL</sequence>
<reference evidence="9" key="1">
    <citation type="journal article" date="2015" name="PLoS Genet.">
        <title>Genome Sequence and Transcriptome Analyses of Chrysochromulina tobin: Metabolic Tools for Enhanced Algal Fitness in the Prominent Order Prymnesiales (Haptophyceae).</title>
        <authorList>
            <person name="Hovde B.T."/>
            <person name="Deodato C.R."/>
            <person name="Hunsperger H.M."/>
            <person name="Ryken S.A."/>
            <person name="Yost W."/>
            <person name="Jha R.K."/>
            <person name="Patterson J."/>
            <person name="Monnat R.J. Jr."/>
            <person name="Barlow S.B."/>
            <person name="Starkenburg S.R."/>
            <person name="Cattolico R.A."/>
        </authorList>
    </citation>
    <scope>NUCLEOTIDE SEQUENCE</scope>
    <source>
        <strain evidence="9">CCMP291</strain>
    </source>
</reference>